<gene>
    <name evidence="11" type="primary">LOC118285252</name>
</gene>
<keyword evidence="4" id="KW-0732">Signal</keyword>
<dbReference type="InterPro" id="IPR052672">
    <property type="entry name" value="Type1_Cytokine_Rcpt_Type2"/>
</dbReference>
<evidence type="ECO:0000256" key="3">
    <source>
        <dbReference type="ARBA" id="ARBA00022692"/>
    </source>
</evidence>
<evidence type="ECO:0000259" key="10">
    <source>
        <dbReference type="PROSITE" id="PS50853"/>
    </source>
</evidence>
<dbReference type="InterPro" id="IPR013783">
    <property type="entry name" value="Ig-like_fold"/>
</dbReference>
<dbReference type="CDD" id="cd00063">
    <property type="entry name" value="FN3"/>
    <property type="match status" value="2"/>
</dbReference>
<reference evidence="11" key="1">
    <citation type="submission" date="2023-05" db="EMBL/GenBank/DDBJ databases">
        <title>High-quality long-read genome of Scophthalmus maximus.</title>
        <authorList>
            <person name="Lien S."/>
            <person name="Martinez P."/>
        </authorList>
    </citation>
    <scope>NUCLEOTIDE SEQUENCE [LARGE SCALE GENOMIC DNA]</scope>
</reference>
<dbReference type="Ensembl" id="ENSSMAT00000064535.1">
    <property type="protein sequence ID" value="ENSSMAP00000045232.1"/>
    <property type="gene ID" value="ENSSMAG00000022871.1"/>
</dbReference>
<keyword evidence="6" id="KW-1133">Transmembrane helix</keyword>
<evidence type="ECO:0000256" key="1">
    <source>
        <dbReference type="ARBA" id="ARBA00004479"/>
    </source>
</evidence>
<dbReference type="Pfam" id="PF00041">
    <property type="entry name" value="fn3"/>
    <property type="match status" value="2"/>
</dbReference>
<dbReference type="PROSITE" id="PS50853">
    <property type="entry name" value="FN3"/>
    <property type="match status" value="2"/>
</dbReference>
<dbReference type="GeneTree" id="ENSGT00940000167247"/>
<evidence type="ECO:0000313" key="11">
    <source>
        <dbReference type="Ensembl" id="ENSSMAP00000045232.1"/>
    </source>
</evidence>
<dbReference type="SMART" id="SM00060">
    <property type="entry name" value="FN3"/>
    <property type="match status" value="3"/>
</dbReference>
<keyword evidence="5" id="KW-0677">Repeat</keyword>
<dbReference type="AlphaFoldDB" id="A0A8D3CD74"/>
<evidence type="ECO:0000256" key="7">
    <source>
        <dbReference type="ARBA" id="ARBA00023136"/>
    </source>
</evidence>
<accession>A0A8D3CD74</accession>
<comment type="similarity">
    <text evidence="2">Belongs to the type I cytokine receptor family. Type 2 subfamily.</text>
</comment>
<keyword evidence="9" id="KW-0325">Glycoprotein</keyword>
<evidence type="ECO:0000256" key="5">
    <source>
        <dbReference type="ARBA" id="ARBA00022737"/>
    </source>
</evidence>
<dbReference type="GO" id="GO:0005886">
    <property type="term" value="C:plasma membrane"/>
    <property type="evidence" value="ECO:0007669"/>
    <property type="project" value="UniProtKB-ARBA"/>
</dbReference>
<name>A0A8D3CD74_SCOMX</name>
<keyword evidence="3" id="KW-0812">Transmembrane</keyword>
<evidence type="ECO:0000256" key="2">
    <source>
        <dbReference type="ARBA" id="ARBA00008921"/>
    </source>
</evidence>
<evidence type="ECO:0000256" key="6">
    <source>
        <dbReference type="ARBA" id="ARBA00022989"/>
    </source>
</evidence>
<reference evidence="11" key="2">
    <citation type="submission" date="2025-08" db="UniProtKB">
        <authorList>
            <consortium name="Ensembl"/>
        </authorList>
    </citation>
    <scope>IDENTIFICATION</scope>
</reference>
<sequence length="751" mass="84233">MVGRGFQFDFLDLRCSSCAGHSHLFILGLMFAYCTTLSSHVQASKVKCKSRDFVSKCVLHPDGVHDLQCFGKYSHLTKMCVWRPGNHSSEKTYTLIIQQNKRPCKTYNNIKEFLKEIKVFENDNIIAEVFENGESTNCTKAVFSAPPRSLLRCDPPHNVSFSRRSRTLDVHVSWLPEDEKAVKYFSVRYKALGSLLWIQPPVKSQNGERCAVENLNSSLFYTLQIQCVTNDKCSQCPWSERYTVPPELTAQPVIVKLEDTDIAEKKGSRLLSLNWKFPATVPHDGYYVTIGKASGEAPCEQMRTAQPEIRLVLSHSAYHLNISAVNSASTSPPVGQTIPQRQDAPAGKLNVTVHSNTSFTVYWKDDVIKTYVCYSVEWRQKGHKAASMSFYQNANNWRTLSPLPAPLEPYKRYSISLHTRPEKETCNIKYINGSESTYGSTQFYFVEGSPVSAPSISSYNVTLNSVVLQWSSIPEEDVRGFLLGYMIHYAEYHHRGTSTERNITVDPRFDTYELWDLKGGAMYQVQISGITQAGAGVRSAACIFITNNQGYIDPNLSGLIVIFAVVIFGSVIIKRAKVFLWPSIPNPGNSNAMQKIEGPWEMELLSKSIKTLTVEEWDTDSLRIVEKEGVVLPSVLLLLHDSKDEEDEEDEEDSSEAICNWTLDTEHAGGHVVPDDTTDAVSDFQSSPVAFSSEYTTLESFQQLMPQGNPAITQDLGSDPPDTTVVKLRLDYVKRFSASPTLGSEEEYTGF</sequence>
<proteinExistence type="inferred from homology"/>
<dbReference type="Proteomes" id="UP000694558">
    <property type="component" value="Chromosome 16"/>
</dbReference>
<evidence type="ECO:0000256" key="9">
    <source>
        <dbReference type="ARBA" id="ARBA00023180"/>
    </source>
</evidence>
<dbReference type="SUPFAM" id="SSF49265">
    <property type="entry name" value="Fibronectin type III"/>
    <property type="match status" value="2"/>
</dbReference>
<dbReference type="PANTHER" id="PTHR48423">
    <property type="entry name" value="INTERLEUKIN-27 RECEPTOR SUBUNIT ALPHA"/>
    <property type="match status" value="1"/>
</dbReference>
<feature type="domain" description="Fibronectin type-III" evidence="10">
    <location>
        <begin position="450"/>
        <end position="549"/>
    </location>
</feature>
<evidence type="ECO:0000313" key="12">
    <source>
        <dbReference type="Proteomes" id="UP000694558"/>
    </source>
</evidence>
<dbReference type="Gene3D" id="2.60.40.10">
    <property type="entry name" value="Immunoglobulins"/>
    <property type="match status" value="2"/>
</dbReference>
<evidence type="ECO:0000256" key="8">
    <source>
        <dbReference type="ARBA" id="ARBA00023170"/>
    </source>
</evidence>
<comment type="subcellular location">
    <subcellularLocation>
        <location evidence="1">Membrane</location>
        <topology evidence="1">Single-pass type I membrane protein</topology>
    </subcellularLocation>
</comment>
<keyword evidence="8" id="KW-0675">Receptor</keyword>
<protein>
    <recommendedName>
        <fullName evidence="10">Fibronectin type-III domain-containing protein</fullName>
    </recommendedName>
</protein>
<dbReference type="InterPro" id="IPR036116">
    <property type="entry name" value="FN3_sf"/>
</dbReference>
<dbReference type="InterPro" id="IPR003961">
    <property type="entry name" value="FN3_dom"/>
</dbReference>
<organism evidence="11 12">
    <name type="scientific">Scophthalmus maximus</name>
    <name type="common">Turbot</name>
    <name type="synonym">Psetta maxima</name>
    <dbReference type="NCBI Taxonomy" id="52904"/>
    <lineage>
        <taxon>Eukaryota</taxon>
        <taxon>Metazoa</taxon>
        <taxon>Chordata</taxon>
        <taxon>Craniata</taxon>
        <taxon>Vertebrata</taxon>
        <taxon>Euteleostomi</taxon>
        <taxon>Actinopterygii</taxon>
        <taxon>Neopterygii</taxon>
        <taxon>Teleostei</taxon>
        <taxon>Neoteleostei</taxon>
        <taxon>Acanthomorphata</taxon>
        <taxon>Carangaria</taxon>
        <taxon>Pleuronectiformes</taxon>
        <taxon>Pleuronectoidei</taxon>
        <taxon>Scophthalmidae</taxon>
        <taxon>Scophthalmus</taxon>
    </lineage>
</organism>
<dbReference type="PANTHER" id="PTHR48423:SF1">
    <property type="entry name" value="INTERLEUKIN-27 RECEPTOR SUBUNIT ALPHA"/>
    <property type="match status" value="1"/>
</dbReference>
<feature type="domain" description="Fibronectin type-III" evidence="10">
    <location>
        <begin position="155"/>
        <end position="252"/>
    </location>
</feature>
<keyword evidence="7" id="KW-0472">Membrane</keyword>
<evidence type="ECO:0000256" key="4">
    <source>
        <dbReference type="ARBA" id="ARBA00022729"/>
    </source>
</evidence>